<feature type="binding site" evidence="2">
    <location>
        <begin position="558"/>
        <end position="559"/>
    </location>
    <ligand>
        <name>substrate</name>
    </ligand>
</feature>
<feature type="domain" description="Myotubularin phosphatase" evidence="3">
    <location>
        <begin position="406"/>
        <end position="866"/>
    </location>
</feature>
<dbReference type="InterPro" id="IPR029021">
    <property type="entry name" value="Prot-tyrosine_phosphatase-like"/>
</dbReference>
<keyword evidence="6" id="KW-1185">Reference proteome</keyword>
<dbReference type="EMBL" id="CAXDID020000207">
    <property type="protein sequence ID" value="CAL6055828.1"/>
    <property type="molecule type" value="Genomic_DNA"/>
</dbReference>
<sequence>MQLEPQEYIIGRYNNTTIETKQPMQIIYPVQNPPLYERRAQLGTLIITPHRMFFIYDKKVLLGFQIHNIYKISTQLEQISTITFNLFTPHSYKITTDLMQATHLLQMIHGVSGPNVLPTSPQIARFRYSPQSYDALMQYECFYQKLQPFQSHIYSQEQPLLKQLARYSVLTPENQIFCGPFSYFDPFREYQRMGVQIRQPTTEQLALMIFGDEIHPMLLKYLLTFKPTYDSQQYTREAQRLNGRVFDQLQLFKSQFTTSSKDMYFDASCSRMYDPRSLFRSDQEFYDLLAKHPQASTASFGLNEFGHNADEGKELIERDEIEEDVEEDESMTENQPAQMNQIANSVMGFFKKVKEATAKKPEPKVEEEVVQDIDFQTDIYCHGCCFKPTYFRVNPVMRQYLLSFIDKKFPEITDELYRPIAYIDFRMSYLNVNYDYSPTYPALICVPDQFADDLLRKSMKFRSRGRIAALSWVNPKSGISISRCSQPGKGFGLTRDSADEILLENIKNSGLGNSQDKFLIVFDARPKLSAIGNRLTGKGFESARAYPFSKTYYCGIDNIHAVRDSYEAMVKLALQFKQGDMKLIRKSDNVEDFGQDGIILETKVNALQKFYEQADKTKWYYHMQTILISANLMAQCVTKLKCNAMVHCSDGWDHTSQLSGLTMLMIDPYYRTLKGFIILIEKEWLSFGHMFATRNRLPGSTKASKRKDSEYFKPQATGKPLDCGQESITELTAQGVNHAPPSQQNYRFSSSQTSQVFFQFLECVYQLLNQMPHEFEFNENFLLFLAKELFDGSSGTFFFDCEEQRTHYLVQMTTKSCYEKAIGNGHYLNPGYILKDTLVQMNNDVGETSLSVRASQADMKVWAEFWLEM</sequence>
<dbReference type="InterPro" id="IPR010569">
    <property type="entry name" value="Myotubularin-like_Pase_dom"/>
</dbReference>
<dbReference type="AlphaFoldDB" id="A0AA86QX36"/>
<proteinExistence type="predicted"/>
<accession>A0AA86QX36</accession>
<dbReference type="CDD" id="cd14507">
    <property type="entry name" value="PTP-MTM-like"/>
    <property type="match status" value="1"/>
</dbReference>
<dbReference type="Proteomes" id="UP001642409">
    <property type="component" value="Unassembled WGS sequence"/>
</dbReference>
<evidence type="ECO:0000313" key="6">
    <source>
        <dbReference type="Proteomes" id="UP001642409"/>
    </source>
</evidence>
<name>A0AA86QX36_9EUKA</name>
<gene>
    <name evidence="5" type="ORF">HINF_LOCUS46733</name>
    <name evidence="4" type="ORF">HINF_LOCUS46750</name>
</gene>
<reference evidence="5 6" key="2">
    <citation type="submission" date="2024-07" db="EMBL/GenBank/DDBJ databases">
        <authorList>
            <person name="Akdeniz Z."/>
        </authorList>
    </citation>
    <scope>NUCLEOTIDE SEQUENCE [LARGE SCALE GENOMIC DNA]</scope>
</reference>
<organism evidence="4">
    <name type="scientific">Hexamita inflata</name>
    <dbReference type="NCBI Taxonomy" id="28002"/>
    <lineage>
        <taxon>Eukaryota</taxon>
        <taxon>Metamonada</taxon>
        <taxon>Diplomonadida</taxon>
        <taxon>Hexamitidae</taxon>
        <taxon>Hexamitinae</taxon>
        <taxon>Hexamita</taxon>
    </lineage>
</organism>
<reference evidence="4" key="1">
    <citation type="submission" date="2023-06" db="EMBL/GenBank/DDBJ databases">
        <authorList>
            <person name="Kurt Z."/>
        </authorList>
    </citation>
    <scope>NUCLEOTIDE SEQUENCE</scope>
</reference>
<dbReference type="InterPro" id="IPR030564">
    <property type="entry name" value="Myotubularin"/>
</dbReference>
<dbReference type="EMBL" id="CATOUU010000914">
    <property type="protein sequence ID" value="CAI9959105.1"/>
    <property type="molecule type" value="Genomic_DNA"/>
</dbReference>
<evidence type="ECO:0000259" key="3">
    <source>
        <dbReference type="PROSITE" id="PS51339"/>
    </source>
</evidence>
<protein>
    <submittedName>
        <fullName evidence="4">Myotubularin-like protein</fullName>
    </submittedName>
    <submittedName>
        <fullName evidence="5">Myotubularin-like_protein</fullName>
    </submittedName>
</protein>
<dbReference type="SUPFAM" id="SSF52799">
    <property type="entry name" value="(Phosphotyrosine protein) phosphatases II"/>
    <property type="match status" value="1"/>
</dbReference>
<dbReference type="PANTHER" id="PTHR10807">
    <property type="entry name" value="MYOTUBULARIN-RELATED"/>
    <property type="match status" value="1"/>
</dbReference>
<dbReference type="PROSITE" id="PS51339">
    <property type="entry name" value="PPASE_MYOTUBULARIN"/>
    <property type="match status" value="1"/>
</dbReference>
<dbReference type="Pfam" id="PF06602">
    <property type="entry name" value="Myotub-related"/>
    <property type="match status" value="1"/>
</dbReference>
<evidence type="ECO:0000256" key="1">
    <source>
        <dbReference type="PIRSR" id="PIRSR630564-1"/>
    </source>
</evidence>
<dbReference type="GO" id="GO:0005737">
    <property type="term" value="C:cytoplasm"/>
    <property type="evidence" value="ECO:0007669"/>
    <property type="project" value="TreeGrafter"/>
</dbReference>
<comment type="caution">
    <text evidence="4">The sequence shown here is derived from an EMBL/GenBank/DDBJ whole genome shotgun (WGS) entry which is preliminary data.</text>
</comment>
<evidence type="ECO:0000313" key="4">
    <source>
        <dbReference type="EMBL" id="CAI9959105.1"/>
    </source>
</evidence>
<evidence type="ECO:0000313" key="5">
    <source>
        <dbReference type="EMBL" id="CAL6055828.1"/>
    </source>
</evidence>
<feature type="active site" description="Phosphocysteine intermediate" evidence="1">
    <location>
        <position position="648"/>
    </location>
</feature>
<dbReference type="PANTHER" id="PTHR10807:SF128">
    <property type="entry name" value="PHOSPHATIDYLINOSITOL-3,5-BISPHOSPHATE 3-PHOSPHATASE"/>
    <property type="match status" value="1"/>
</dbReference>
<evidence type="ECO:0000256" key="2">
    <source>
        <dbReference type="PIRSR" id="PIRSR630564-2"/>
    </source>
</evidence>